<accession>A0A158BNV0</accession>
<feature type="domain" description="Pyrroline-5-carboxylate reductase catalytic N-terminal" evidence="1">
    <location>
        <begin position="4"/>
        <end position="89"/>
    </location>
</feature>
<dbReference type="Pfam" id="PF16896">
    <property type="entry name" value="PGDH_C"/>
    <property type="match status" value="1"/>
</dbReference>
<name>A0A158BNV0_9BURK</name>
<dbReference type="SUPFAM" id="SSF51735">
    <property type="entry name" value="NAD(P)-binding Rossmann-fold domains"/>
    <property type="match status" value="1"/>
</dbReference>
<feature type="domain" description="Phosphogluconate dehydrogenase (decarboxylating) C-terminal" evidence="2">
    <location>
        <begin position="124"/>
        <end position="276"/>
    </location>
</feature>
<evidence type="ECO:0000313" key="4">
    <source>
        <dbReference type="Proteomes" id="UP000054870"/>
    </source>
</evidence>
<evidence type="ECO:0000259" key="2">
    <source>
        <dbReference type="Pfam" id="PF16896"/>
    </source>
</evidence>
<dbReference type="Gene3D" id="3.40.50.720">
    <property type="entry name" value="NAD(P)-binding Rossmann-like Domain"/>
    <property type="match status" value="1"/>
</dbReference>
<dbReference type="EMBL" id="FCOF02000016">
    <property type="protein sequence ID" value="SAK71691.1"/>
    <property type="molecule type" value="Genomic_DNA"/>
</dbReference>
<reference evidence="3" key="1">
    <citation type="submission" date="2016-01" db="EMBL/GenBank/DDBJ databases">
        <authorList>
            <person name="Peeters C."/>
        </authorList>
    </citation>
    <scope>NUCLEOTIDE SEQUENCE [LARGE SCALE GENOMIC DNA]</scope>
    <source>
        <strain evidence="3">LMG 29318</strain>
    </source>
</reference>
<dbReference type="Gene3D" id="1.10.3640.10">
    <property type="entry name" value="Semialdehyde dehydrogenase-like, C-terminal"/>
    <property type="match status" value="1"/>
</dbReference>
<dbReference type="Proteomes" id="UP000054870">
    <property type="component" value="Unassembled WGS sequence"/>
</dbReference>
<sequence>MNEKIALFGAGGKMGVRLSSNLLKSDYRVAHVEPGAAGQKRLKDELGIECVSADAALDGADVVILAVPDTLIGKLSHEIAPKLPPGTMVMTLDAAAPFAGHLPDRKDLTYFVAHPCHPIIFNYDLDEESLHDHFGGAHAKQSIVSALMQGPEGAFDLGEAVAKVIYAPILRSYRLTVDQMAILEPGLSETICATLLYVMREAMDETIKRGVPEQAARDFLLGHMNILGAVIFNEIPGAFSDACNKAIEFGKPRLMRDDWKNVFDREEIAESIRRIT</sequence>
<dbReference type="InterPro" id="IPR031663">
    <property type="entry name" value="PGDH_C"/>
</dbReference>
<dbReference type="InterPro" id="IPR037161">
    <property type="entry name" value="Semialdehyde_DH-like_C"/>
</dbReference>
<keyword evidence="4" id="KW-1185">Reference proteome</keyword>
<dbReference type="RefSeq" id="WP_061125615.1">
    <property type="nucleotide sequence ID" value="NZ_FCOF02000016.1"/>
</dbReference>
<dbReference type="InterPro" id="IPR028939">
    <property type="entry name" value="P5C_Rdtase_cat_N"/>
</dbReference>
<evidence type="ECO:0000313" key="3">
    <source>
        <dbReference type="EMBL" id="SAK71691.1"/>
    </source>
</evidence>
<evidence type="ECO:0000259" key="1">
    <source>
        <dbReference type="Pfam" id="PF03807"/>
    </source>
</evidence>
<proteinExistence type="predicted"/>
<dbReference type="InterPro" id="IPR036291">
    <property type="entry name" value="NAD(P)-bd_dom_sf"/>
</dbReference>
<dbReference type="AlphaFoldDB" id="A0A158BNV0"/>
<dbReference type="OrthoDB" id="1677316at2"/>
<dbReference type="Pfam" id="PF03807">
    <property type="entry name" value="F420_oxidored"/>
    <property type="match status" value="1"/>
</dbReference>
<comment type="caution">
    <text evidence="3">The sequence shown here is derived from an EMBL/GenBank/DDBJ whole genome shotgun (WGS) entry which is preliminary data.</text>
</comment>
<protein>
    <submittedName>
        <fullName evidence="3">Prephenate dehydrogenase</fullName>
    </submittedName>
</protein>
<organism evidence="3 4">
    <name type="scientific">Caballeronia catudaia</name>
    <dbReference type="NCBI Taxonomy" id="1777136"/>
    <lineage>
        <taxon>Bacteria</taxon>
        <taxon>Pseudomonadati</taxon>
        <taxon>Pseudomonadota</taxon>
        <taxon>Betaproteobacteria</taxon>
        <taxon>Burkholderiales</taxon>
        <taxon>Burkholderiaceae</taxon>
        <taxon>Caballeronia</taxon>
    </lineage>
</organism>
<gene>
    <name evidence="3" type="ORF">AWB75_03786</name>
</gene>